<proteinExistence type="predicted"/>
<evidence type="ECO:0000313" key="2">
    <source>
        <dbReference type="Proteomes" id="UP000789920"/>
    </source>
</evidence>
<reference evidence="1" key="1">
    <citation type="submission" date="2021-06" db="EMBL/GenBank/DDBJ databases">
        <authorList>
            <person name="Kallberg Y."/>
            <person name="Tangrot J."/>
            <person name="Rosling A."/>
        </authorList>
    </citation>
    <scope>NUCLEOTIDE SEQUENCE</scope>
    <source>
        <strain evidence="1">MA461A</strain>
    </source>
</reference>
<dbReference type="Proteomes" id="UP000789920">
    <property type="component" value="Unassembled WGS sequence"/>
</dbReference>
<feature type="non-terminal residue" evidence="1">
    <location>
        <position position="1"/>
    </location>
</feature>
<feature type="non-terminal residue" evidence="1">
    <location>
        <position position="213"/>
    </location>
</feature>
<dbReference type="EMBL" id="CAJVQC010063937">
    <property type="protein sequence ID" value="CAG8804069.1"/>
    <property type="molecule type" value="Genomic_DNA"/>
</dbReference>
<sequence>PQDTICISISQIDVNKNNPLRSHKKKSLANSSVIAFGKCHYPENHELTPRDHTCYVSPKFAKQNNFVNGIEVDIINVRPVELDEVIIGALDYESYEILLRDLKDDYMTTQLALLEADGQDELDGDESDYISSVASSDDDSWNNVVPLPTKSKFTPVILSSPFPSKLLQPAPNEKEDPESRILISLKELARLGFQSGSWALVSGPKMEKSRMCK</sequence>
<keyword evidence="2" id="KW-1185">Reference proteome</keyword>
<evidence type="ECO:0000313" key="1">
    <source>
        <dbReference type="EMBL" id="CAG8804069.1"/>
    </source>
</evidence>
<gene>
    <name evidence="1" type="ORF">RPERSI_LOCUS21649</name>
</gene>
<protein>
    <submittedName>
        <fullName evidence="1">25091_t:CDS:1</fullName>
    </submittedName>
</protein>
<accession>A0ACA9RQ38</accession>
<name>A0ACA9RQ38_9GLOM</name>
<comment type="caution">
    <text evidence="1">The sequence shown here is derived from an EMBL/GenBank/DDBJ whole genome shotgun (WGS) entry which is preliminary data.</text>
</comment>
<organism evidence="1 2">
    <name type="scientific">Racocetra persica</name>
    <dbReference type="NCBI Taxonomy" id="160502"/>
    <lineage>
        <taxon>Eukaryota</taxon>
        <taxon>Fungi</taxon>
        <taxon>Fungi incertae sedis</taxon>
        <taxon>Mucoromycota</taxon>
        <taxon>Glomeromycotina</taxon>
        <taxon>Glomeromycetes</taxon>
        <taxon>Diversisporales</taxon>
        <taxon>Gigasporaceae</taxon>
        <taxon>Racocetra</taxon>
    </lineage>
</organism>